<dbReference type="Proteomes" id="UP000215902">
    <property type="component" value="Unassembled WGS sequence"/>
</dbReference>
<dbReference type="PROSITE" id="PS50143">
    <property type="entry name" value="BIR_REPEAT_2"/>
    <property type="match status" value="1"/>
</dbReference>
<keyword evidence="4" id="KW-1185">Reference proteome</keyword>
<feature type="region of interest" description="Disordered" evidence="2">
    <location>
        <begin position="1553"/>
        <end position="1614"/>
    </location>
</feature>
<dbReference type="Gene3D" id="1.10.1170.10">
    <property type="entry name" value="Inhibitor Of Apoptosis Protein (2mihbC-IAP-1), Chain A"/>
    <property type="match status" value="1"/>
</dbReference>
<reference evidence="3 4" key="1">
    <citation type="submission" date="2017-06" db="EMBL/GenBank/DDBJ databases">
        <title>A platform for efficient transgenesis in Macrostomum lignano, a flatworm model organism for stem cell research.</title>
        <authorList>
            <person name="Berezikov E."/>
        </authorList>
    </citation>
    <scope>NUCLEOTIDE SEQUENCE [LARGE SCALE GENOMIC DNA]</scope>
    <source>
        <strain evidence="3">DV1</strain>
        <tissue evidence="3">Whole organism</tissue>
    </source>
</reference>
<evidence type="ECO:0000313" key="4">
    <source>
        <dbReference type="Proteomes" id="UP000215902"/>
    </source>
</evidence>
<keyword evidence="1" id="KW-0175">Coiled coil</keyword>
<name>A0A267GLX2_9PLAT</name>
<dbReference type="STRING" id="282301.A0A267GLX2"/>
<feature type="compositionally biased region" description="Low complexity" evidence="2">
    <location>
        <begin position="1601"/>
        <end position="1614"/>
    </location>
</feature>
<feature type="compositionally biased region" description="Low complexity" evidence="2">
    <location>
        <begin position="1811"/>
        <end position="1830"/>
    </location>
</feature>
<accession>A0A267GLX2</accession>
<feature type="compositionally biased region" description="Low complexity" evidence="2">
    <location>
        <begin position="1571"/>
        <end position="1587"/>
    </location>
</feature>
<evidence type="ECO:0000256" key="1">
    <source>
        <dbReference type="SAM" id="Coils"/>
    </source>
</evidence>
<dbReference type="Pfam" id="PF00653">
    <property type="entry name" value="BIR"/>
    <property type="match status" value="1"/>
</dbReference>
<dbReference type="CDD" id="cd00022">
    <property type="entry name" value="BIR"/>
    <property type="match status" value="1"/>
</dbReference>
<feature type="coiled-coil region" evidence="1">
    <location>
        <begin position="2114"/>
        <end position="2148"/>
    </location>
</feature>
<dbReference type="PANTHER" id="PTHR48125:SF10">
    <property type="entry name" value="OS12G0136300 PROTEIN"/>
    <property type="match status" value="1"/>
</dbReference>
<feature type="region of interest" description="Disordered" evidence="2">
    <location>
        <begin position="753"/>
        <end position="773"/>
    </location>
</feature>
<evidence type="ECO:0000256" key="2">
    <source>
        <dbReference type="SAM" id="MobiDB-lite"/>
    </source>
</evidence>
<comment type="caution">
    <text evidence="3">The sequence shown here is derived from an EMBL/GenBank/DDBJ whole genome shotgun (WGS) entry which is preliminary data.</text>
</comment>
<dbReference type="PANTHER" id="PTHR48125">
    <property type="entry name" value="LP07818P1"/>
    <property type="match status" value="1"/>
</dbReference>
<feature type="region of interest" description="Disordered" evidence="2">
    <location>
        <begin position="1802"/>
        <end position="1830"/>
    </location>
</feature>
<dbReference type="EMBL" id="NIVC01000251">
    <property type="protein sequence ID" value="PAA87025.1"/>
    <property type="molecule type" value="Genomic_DNA"/>
</dbReference>
<dbReference type="SUPFAM" id="SSF57924">
    <property type="entry name" value="Inhibitor of apoptosis (IAP) repeat"/>
    <property type="match status" value="1"/>
</dbReference>
<feature type="region of interest" description="Disordered" evidence="2">
    <location>
        <begin position="660"/>
        <end position="683"/>
    </location>
</feature>
<protein>
    <recommendedName>
        <fullName evidence="5">UBC core domain-containing protein</fullName>
    </recommendedName>
</protein>
<sequence length="2159" mass="229113">MELTKEKTISLQSSHAVQSVTFIPTLNLIAAASLRQDELVFEFFDASSGLRLINKQYPKEKLKKPSLLQDANQSNNSHAVDQKPIGVDVNETQLNKLSGASSTVVTDFFHGTGQFVLSWGNRFSIRRDLNGTLLLDSLLDCQCSDKDEIVNLDLTVTDATHLHALLNEFCDLDSGDQTDQIAADELRDAYNQLGDGLSRVGQRSGDKHARLVLSGQLDGLLQRLSTLQDYLVQSQLLNNPGVPVLASLIDRLVQLRPDPPINPLELARTADKSVFNSEANRRETFATWPHMHYKWALPEAMAAAGFYHSPPDSDRALCFACIVCLVSWEPTDEPWSEHERHSPNCVFVKNEFTNNVPLIATQATEPARITQRPVDIIGVSNSPMILPTSSLDGDLSLWDLSLRYRVRAETSIKRENDLFTSSSESNRSVKVNALLLCDANVDRLAVLVACQLANQPDANWEPALLVYRIDRSEVSYLDSSSHRRSRRLRLLDRASLTAPYVSLQAPRLANHPAAVAAATTATSATTVVAASMDGYIVIYHSLLQLLLLDNPLESGFRISHMVRTRIPLLPLSTNPTIDEAAIADCALLKPRQLLLLAPDPMDDSAPAVSVAVVEPVAKRTRCDLGDASVAAELGCAAVLTCDSTILVVDLDRELVTYRVAPPPPPASPSGDVNAVSQSESLESSTVSTTGSYYTRIEYCCGLDKLVAARDRELHIFNVSRPDPECLETMRPAGSVSADAALSTSATQGMVASEELELDGSSRPGANVDSSSSVAAGAGGVPSSLLGSGAAGEAAATVGGGSASSSSSLFRQPLIDSYAKLLELTQYEYMTPRFMATVGPCWTELQPEQQQRLHPMYQLGTGSAGVGGISGIGADCSRSFKLTPDSASWSEHLIDIVLLKSVCVGHIDLKLTIDYFQQPPPNIAVTLLTLNVSGSSVGSKDPDSISLPYIDDDSSLPLSSDQLKALNAEVIAGPYNLAEYLDGSGRVAYITMTSLELIRCRTRNFAIHIKYCCSPQQQQQAEQQQQQQAPGNKPSASTIRQGCDCIREMTICVRKFKRTSLPKERQQRLALLTDSELHRAAVQLLADGSLTPGREPVPSLLALLNWILSILYHCPGSDTRLPELIGEQADNLVWRLLLQNQRTVANLALRLFNSAVALRRSACAPGLARAVSRHVTRLAEVRSPAGLANFFALANSLHLAGYTCDRLEERLAKLLVELSVSLRDRSGEFYPSVLRSQACLYHNPLEPELFDLDPVVAYRLRASLRAGPVGNSGSAAAAAAAAAAGSNTGASGGGAGMPGAFAGVGSAGAGMFNPYAGSAASGGGAMASMGPMTAASTAPPGAAGYSPPPYGWAGWAIVPLGFSSGGGAGLGLGSSAAGSAGAGANIASLSQSVPMLVPKVALPGEWASAAASGNCTSTLMAAAAAAAAAAATSGGQGGGFGRPGSDDDRVSDVLRLLPPPVTSTSEIQAWQTRGLIEVEPLHFTCCLATGGTRIEYLDTCQAYPMASAGSASASAAMASAAAASASGPTAAGVAAASSAGAAMPSSAAAAAASEKKSLEAKLMDPTPPTPKTTPATTTHTTPLFATPSVSPPPPDELDEEAGAAAAASGKAPSGGDIAEATAAAAAAAAAAASAAARLSSHSTAASHLLNPPQPLALVVDRMHPGARRFVILDFGHSVLLTDVLIPACSDLGSISVTVWNRSEEIDSLRLAVSTDIGSHPLVLTDLYPPPLCRFLKVAIIGKMAGSTPNRTRIPLGAFFGHSCLDATLESAQQLKAVAEENLCRYGMACAQLQRQLDSLANTPAAGVGGDSSGAAAAMPSSSGAASASGPSALHHQLPSLFGGPATATSPSLADPMLAGRLRQAYDNCCVLQRQVNIAQQALARVLLLQQQPQQQQQQQQAAQIGSDKAKSIMEEALRLLLSLTSSSDLGWSAYDAFVATLTDSETRQLFTDLIVCGSKSMQLMACGLLSQLTPHLRSPENWWSDWLSSLLNHLLTQNRSGAAVDKELAKSSQEQQQPQLVPCDRLFLLLSTLLQKMSPNSVVLDSLLALLARQINEETLLRQNWELLGWLLLLVSRALDHVTPPSQRWDFLAWHHLFASESSGKTNRREFRFNKRKLQKRLMHHKQMLMELSKLKEEFLSSKTKLEQQAEPADHAKKWM</sequence>
<proteinExistence type="predicted"/>
<feature type="non-terminal residue" evidence="3">
    <location>
        <position position="2159"/>
    </location>
</feature>
<evidence type="ECO:0008006" key="5">
    <source>
        <dbReference type="Google" id="ProtNLM"/>
    </source>
</evidence>
<gene>
    <name evidence="3" type="ORF">BOX15_Mlig020445g1</name>
</gene>
<dbReference type="OrthoDB" id="2196114at2759"/>
<evidence type="ECO:0000313" key="3">
    <source>
        <dbReference type="EMBL" id="PAA87025.1"/>
    </source>
</evidence>
<dbReference type="InterPro" id="IPR001370">
    <property type="entry name" value="BIR_rpt"/>
</dbReference>
<organism evidence="3 4">
    <name type="scientific">Macrostomum lignano</name>
    <dbReference type="NCBI Taxonomy" id="282301"/>
    <lineage>
        <taxon>Eukaryota</taxon>
        <taxon>Metazoa</taxon>
        <taxon>Spiralia</taxon>
        <taxon>Lophotrochozoa</taxon>
        <taxon>Platyhelminthes</taxon>
        <taxon>Rhabditophora</taxon>
        <taxon>Macrostomorpha</taxon>
        <taxon>Macrostomida</taxon>
        <taxon>Macrostomidae</taxon>
        <taxon>Macrostomum</taxon>
    </lineage>
</organism>
<dbReference type="SMART" id="SM00238">
    <property type="entry name" value="BIR"/>
    <property type="match status" value="1"/>
</dbReference>